<proteinExistence type="predicted"/>
<evidence type="ECO:0000313" key="3">
    <source>
        <dbReference type="Proteomes" id="UP000238392"/>
    </source>
</evidence>
<keyword evidence="1" id="KW-0812">Transmembrane</keyword>
<dbReference type="Proteomes" id="UP000238392">
    <property type="component" value="Unassembled WGS sequence"/>
</dbReference>
<evidence type="ECO:0000256" key="1">
    <source>
        <dbReference type="SAM" id="Phobius"/>
    </source>
</evidence>
<reference evidence="2 3" key="1">
    <citation type="submission" date="2018-03" db="EMBL/GenBank/DDBJ databases">
        <title>Genomic Encyclopedia of Archaeal and Bacterial Type Strains, Phase II (KMG-II): from individual species to whole genera.</title>
        <authorList>
            <person name="Goeker M."/>
        </authorList>
    </citation>
    <scope>NUCLEOTIDE SEQUENCE [LARGE SCALE GENOMIC DNA]</scope>
    <source>
        <strain evidence="2 3">DSM 100212</strain>
    </source>
</reference>
<feature type="transmembrane region" description="Helical" evidence="1">
    <location>
        <begin position="109"/>
        <end position="126"/>
    </location>
</feature>
<dbReference type="EMBL" id="PVTQ01000020">
    <property type="protein sequence ID" value="PRY84840.1"/>
    <property type="molecule type" value="Genomic_DNA"/>
</dbReference>
<name>A0A2T0WDQ4_9RHOB</name>
<keyword evidence="1" id="KW-1133">Transmembrane helix</keyword>
<keyword evidence="3" id="KW-1185">Reference proteome</keyword>
<sequence length="313" mass="34256">MGHYISSIEMMTGMSSRDSKHLGKIRLLQFALAIILAIATNATLSVAAPFVALGAMACANYAKKCFEDIQNRKFIGLAQFLSAIPLVFYIAYYFAMSQSYYSGVTLTDAIWPIIIYAIMWGCGLALPPRRHGIMVTPVSNSGAVIYFDNEVRCQEAFNEVFDVFSGSDDGKLLINSVTNISYDYSRGKSVTNIQNNFTITNNNSTDPELVNAINQTLATYLADAARQARTSNPEVEKLLAEVRDELQSKVENPKSTGLATKLKNLVGHMNLLGDGYEGLKKLAKLIEETGEMVTNYTGANASDIIEQLVKLAA</sequence>
<evidence type="ECO:0000313" key="2">
    <source>
        <dbReference type="EMBL" id="PRY84840.1"/>
    </source>
</evidence>
<feature type="transmembrane region" description="Helical" evidence="1">
    <location>
        <begin position="74"/>
        <end position="94"/>
    </location>
</feature>
<organism evidence="2 3">
    <name type="scientific">Donghicola tyrosinivorans</name>
    <dbReference type="NCBI Taxonomy" id="1652492"/>
    <lineage>
        <taxon>Bacteria</taxon>
        <taxon>Pseudomonadati</taxon>
        <taxon>Pseudomonadota</taxon>
        <taxon>Alphaproteobacteria</taxon>
        <taxon>Rhodobacterales</taxon>
        <taxon>Roseobacteraceae</taxon>
        <taxon>Donghicola</taxon>
    </lineage>
</organism>
<protein>
    <submittedName>
        <fullName evidence="2">Uncharacterized protein</fullName>
    </submittedName>
</protein>
<gene>
    <name evidence="2" type="ORF">CLV74_12052</name>
</gene>
<comment type="caution">
    <text evidence="2">The sequence shown here is derived from an EMBL/GenBank/DDBJ whole genome shotgun (WGS) entry which is preliminary data.</text>
</comment>
<dbReference type="AlphaFoldDB" id="A0A2T0WDQ4"/>
<keyword evidence="1" id="KW-0472">Membrane</keyword>
<dbReference type="RefSeq" id="WP_146134986.1">
    <property type="nucleotide sequence ID" value="NZ_PVTQ01000020.1"/>
</dbReference>
<accession>A0A2T0WDQ4</accession>